<comment type="caution">
    <text evidence="2">The sequence shown here is derived from an EMBL/GenBank/DDBJ whole genome shotgun (WGS) entry which is preliminary data.</text>
</comment>
<feature type="compositionally biased region" description="Acidic residues" evidence="1">
    <location>
        <begin position="131"/>
        <end position="156"/>
    </location>
</feature>
<reference evidence="2 3" key="1">
    <citation type="journal article" date="2018" name="Front. Plant Sci.">
        <title>Red Clover (Trifolium pratense) and Zigzag Clover (T. medium) - A Picture of Genomic Similarities and Differences.</title>
        <authorList>
            <person name="Dluhosova J."/>
            <person name="Istvanek J."/>
            <person name="Nedelnik J."/>
            <person name="Repkova J."/>
        </authorList>
    </citation>
    <scope>NUCLEOTIDE SEQUENCE [LARGE SCALE GENOMIC DNA]</scope>
    <source>
        <strain evidence="3">cv. 10/8</strain>
        <tissue evidence="2">Leaf</tissue>
    </source>
</reference>
<gene>
    <name evidence="2" type="ORF">A2U01_0011161</name>
</gene>
<evidence type="ECO:0000313" key="3">
    <source>
        <dbReference type="Proteomes" id="UP000265520"/>
    </source>
</evidence>
<proteinExistence type="predicted"/>
<dbReference type="Proteomes" id="UP000265520">
    <property type="component" value="Unassembled WGS sequence"/>
</dbReference>
<keyword evidence="3" id="KW-1185">Reference proteome</keyword>
<protein>
    <submittedName>
        <fullName evidence="2">Envelope-like protein</fullName>
    </submittedName>
</protein>
<feature type="region of interest" description="Disordered" evidence="1">
    <location>
        <begin position="123"/>
        <end position="156"/>
    </location>
</feature>
<dbReference type="AlphaFoldDB" id="A0A392MU89"/>
<feature type="non-terminal residue" evidence="2">
    <location>
        <position position="1"/>
    </location>
</feature>
<evidence type="ECO:0000313" key="2">
    <source>
        <dbReference type="EMBL" id="MCH90248.1"/>
    </source>
</evidence>
<name>A0A392MU89_9FABA</name>
<accession>A0A392MU89</accession>
<dbReference type="EMBL" id="LXQA010017921">
    <property type="protein sequence ID" value="MCH90248.1"/>
    <property type="molecule type" value="Genomic_DNA"/>
</dbReference>
<organism evidence="2 3">
    <name type="scientific">Trifolium medium</name>
    <dbReference type="NCBI Taxonomy" id="97028"/>
    <lineage>
        <taxon>Eukaryota</taxon>
        <taxon>Viridiplantae</taxon>
        <taxon>Streptophyta</taxon>
        <taxon>Embryophyta</taxon>
        <taxon>Tracheophyta</taxon>
        <taxon>Spermatophyta</taxon>
        <taxon>Magnoliopsida</taxon>
        <taxon>eudicotyledons</taxon>
        <taxon>Gunneridae</taxon>
        <taxon>Pentapetalae</taxon>
        <taxon>rosids</taxon>
        <taxon>fabids</taxon>
        <taxon>Fabales</taxon>
        <taxon>Fabaceae</taxon>
        <taxon>Papilionoideae</taxon>
        <taxon>50 kb inversion clade</taxon>
        <taxon>NPAAA clade</taxon>
        <taxon>Hologalegina</taxon>
        <taxon>IRL clade</taxon>
        <taxon>Trifolieae</taxon>
        <taxon>Trifolium</taxon>
    </lineage>
</organism>
<evidence type="ECO:0000256" key="1">
    <source>
        <dbReference type="SAM" id="MobiDB-lite"/>
    </source>
</evidence>
<sequence>AILNRIGAANWVPTTHTSDVAPGLGKFIYMVGTKTAFDFEQHPGVRVDGETAKTRKSPLCLHHKLFGETHVPDIVGISGTSASAPMTRKDVIAALKAHCKDLDEKKLQFERMIQALDAEEVAEVAVQGEHEEGEEEEEENVEDADQDENTDSSDDA</sequence>